<dbReference type="EMBL" id="VOIR01000014">
    <property type="protein sequence ID" value="KAA6432859.1"/>
    <property type="molecule type" value="Genomic_DNA"/>
</dbReference>
<dbReference type="Gene3D" id="1.20.5.2700">
    <property type="match status" value="1"/>
</dbReference>
<feature type="transmembrane region" description="Helical" evidence="6">
    <location>
        <begin position="103"/>
        <end position="121"/>
    </location>
</feature>
<evidence type="ECO:0000256" key="2">
    <source>
        <dbReference type="ARBA" id="ARBA00022692"/>
    </source>
</evidence>
<evidence type="ECO:0000313" key="8">
    <source>
        <dbReference type="EMBL" id="KAA6432859.1"/>
    </source>
</evidence>
<comment type="caution">
    <text evidence="8">The sequence shown here is derived from an EMBL/GenBank/DDBJ whole genome shotgun (WGS) entry which is preliminary data.</text>
</comment>
<protein>
    <submittedName>
        <fullName evidence="8">NADH-quinone oxidoreductase subunit L</fullName>
    </submittedName>
</protein>
<feature type="transmembrane region" description="Helical" evidence="6">
    <location>
        <begin position="72"/>
        <end position="91"/>
    </location>
</feature>
<evidence type="ECO:0000256" key="5">
    <source>
        <dbReference type="RuleBase" id="RU000320"/>
    </source>
</evidence>
<dbReference type="InterPro" id="IPR001750">
    <property type="entry name" value="ND/Mrp_TM"/>
</dbReference>
<sequence length="640" mass="64942">MSATIALWLLVLLPATTGALLCLLPRVERVAGVVAIGVATAGLALAVVVATAQPAAAVPFLAGAGFDLRVDGLSAIMLPTVAAVTLLVLIFAAGDIREGRARFHGLMLIFAAAALLTAVAGNLVTLLFAWEVMGATSFALIGFWWRDEHRVASGTTAFITTRAGDLGLYAAAGAALGGGAGLGLAELTDATAGWRDAAAAGLLVAALGKAAQLPFSFWLSRAMDGPSPVSALLHSAAMVAMGGYLLLRVAPLLESTGWADTAAAWIGAVTALLLGAVAVAQRDVKQLLAASTAAQLGFVVLAAGLGAQSGGVAHLVAHASTKAALFIAAGAWLTALGTRRLSGLAGAARRWRLLGLSASLAALALAGIPPLSLWATKDAVLTAALEESLWLYIVGLAASALSAVYAAKLIFAIWRRADAHTATHYDEHEQGTRHAGALDSVPVAALAVGAAVLGMLALPPLSGAVARALGQEPAQPGVWELIASGTIALVLVLASTRWRLPEPRWAAGWLGLELAGDRLLVRPTMRLAARLARFDDAGIDAAAERAAEGAAAIARGAASLDDSGIDAAADGAAAAAMTTARAAASLDDRGVDRSVDGFARRVWRAGRDSARAQNGQLHHYYAQAVGLLGAVVVLLLVIGR</sequence>
<dbReference type="PRINTS" id="PR01434">
    <property type="entry name" value="NADHDHGNASE5"/>
</dbReference>
<feature type="transmembrane region" description="Helical" evidence="6">
    <location>
        <begin position="262"/>
        <end position="280"/>
    </location>
</feature>
<dbReference type="GO" id="GO:0015990">
    <property type="term" value="P:electron transport coupled proton transport"/>
    <property type="evidence" value="ECO:0007669"/>
    <property type="project" value="TreeGrafter"/>
</dbReference>
<evidence type="ECO:0000256" key="4">
    <source>
        <dbReference type="ARBA" id="ARBA00023136"/>
    </source>
</evidence>
<feature type="transmembrane region" description="Helical" evidence="6">
    <location>
        <begin position="478"/>
        <end position="496"/>
    </location>
</feature>
<feature type="transmembrane region" description="Helical" evidence="6">
    <location>
        <begin position="127"/>
        <end position="145"/>
    </location>
</feature>
<reference evidence="8 9" key="1">
    <citation type="submission" date="2019-08" db="EMBL/GenBank/DDBJ databases">
        <title>Agrococcus lahaulensis sp. nov., isolated from a cold desert of the Indian Himalayas.</title>
        <authorList>
            <person name="Qu J.H."/>
        </authorList>
    </citation>
    <scope>NUCLEOTIDE SEQUENCE [LARGE SCALE GENOMIC DNA]</scope>
    <source>
        <strain evidence="8 9">NS18</strain>
    </source>
</reference>
<feature type="transmembrane region" description="Helical" evidence="6">
    <location>
        <begin position="389"/>
        <end position="414"/>
    </location>
</feature>
<dbReference type="OrthoDB" id="9811798at2"/>
<feature type="transmembrane region" description="Helical" evidence="6">
    <location>
        <begin position="319"/>
        <end position="339"/>
    </location>
</feature>
<feature type="transmembrane region" description="Helical" evidence="6">
    <location>
        <begin position="435"/>
        <end position="458"/>
    </location>
</feature>
<feature type="transmembrane region" description="Helical" evidence="6">
    <location>
        <begin position="6"/>
        <end position="24"/>
    </location>
</feature>
<keyword evidence="3 6" id="KW-1133">Transmembrane helix</keyword>
<feature type="transmembrane region" description="Helical" evidence="6">
    <location>
        <begin position="31"/>
        <end position="52"/>
    </location>
</feature>
<comment type="subcellular location">
    <subcellularLocation>
        <location evidence="1">Endomembrane system</location>
        <topology evidence="1">Multi-pass membrane protein</topology>
    </subcellularLocation>
    <subcellularLocation>
        <location evidence="5">Membrane</location>
        <topology evidence="5">Multi-pass membrane protein</topology>
    </subcellularLocation>
</comment>
<evidence type="ECO:0000256" key="3">
    <source>
        <dbReference type="ARBA" id="ARBA00022989"/>
    </source>
</evidence>
<keyword evidence="9" id="KW-1185">Reference proteome</keyword>
<keyword evidence="2 5" id="KW-0812">Transmembrane</keyword>
<gene>
    <name evidence="8" type="ORF">FQ330_07750</name>
</gene>
<evidence type="ECO:0000256" key="6">
    <source>
        <dbReference type="SAM" id="Phobius"/>
    </source>
</evidence>
<feature type="transmembrane region" description="Helical" evidence="6">
    <location>
        <begin position="197"/>
        <end position="219"/>
    </location>
</feature>
<dbReference type="Pfam" id="PF00361">
    <property type="entry name" value="Proton_antipo_M"/>
    <property type="match status" value="1"/>
</dbReference>
<proteinExistence type="predicted"/>
<feature type="transmembrane region" description="Helical" evidence="6">
    <location>
        <begin position="287"/>
        <end position="307"/>
    </location>
</feature>
<feature type="transmembrane region" description="Helical" evidence="6">
    <location>
        <begin position="166"/>
        <end position="185"/>
    </location>
</feature>
<feature type="transmembrane region" description="Helical" evidence="6">
    <location>
        <begin position="231"/>
        <end position="250"/>
    </location>
</feature>
<dbReference type="GO" id="GO:0042773">
    <property type="term" value="P:ATP synthesis coupled electron transport"/>
    <property type="evidence" value="ECO:0007669"/>
    <property type="project" value="InterPro"/>
</dbReference>
<dbReference type="GO" id="GO:0012505">
    <property type="term" value="C:endomembrane system"/>
    <property type="evidence" value="ECO:0007669"/>
    <property type="project" value="UniProtKB-SubCell"/>
</dbReference>
<keyword evidence="4 6" id="KW-0472">Membrane</keyword>
<dbReference type="GO" id="GO:0016020">
    <property type="term" value="C:membrane"/>
    <property type="evidence" value="ECO:0007669"/>
    <property type="project" value="UniProtKB-SubCell"/>
</dbReference>
<feature type="domain" description="NADH:quinone oxidoreductase/Mrp antiporter transmembrane" evidence="7">
    <location>
        <begin position="120"/>
        <end position="400"/>
    </location>
</feature>
<evidence type="ECO:0000259" key="7">
    <source>
        <dbReference type="Pfam" id="PF00361"/>
    </source>
</evidence>
<organism evidence="8 9">
    <name type="scientific">Agrococcus sediminis</name>
    <dbReference type="NCBI Taxonomy" id="2599924"/>
    <lineage>
        <taxon>Bacteria</taxon>
        <taxon>Bacillati</taxon>
        <taxon>Actinomycetota</taxon>
        <taxon>Actinomycetes</taxon>
        <taxon>Micrococcales</taxon>
        <taxon>Microbacteriaceae</taxon>
        <taxon>Agrococcus</taxon>
    </lineage>
</organism>
<name>A0A5M8QA99_9MICO</name>
<dbReference type="PANTHER" id="PTHR42829">
    <property type="entry name" value="NADH-UBIQUINONE OXIDOREDUCTASE CHAIN 5"/>
    <property type="match status" value="1"/>
</dbReference>
<feature type="transmembrane region" description="Helical" evidence="6">
    <location>
        <begin position="351"/>
        <end position="369"/>
    </location>
</feature>
<feature type="transmembrane region" description="Helical" evidence="6">
    <location>
        <begin position="620"/>
        <end position="639"/>
    </location>
</feature>
<dbReference type="GO" id="GO:0008137">
    <property type="term" value="F:NADH dehydrogenase (ubiquinone) activity"/>
    <property type="evidence" value="ECO:0007669"/>
    <property type="project" value="InterPro"/>
</dbReference>
<dbReference type="InterPro" id="IPR003945">
    <property type="entry name" value="NU5C-like"/>
</dbReference>
<dbReference type="GO" id="GO:0003954">
    <property type="term" value="F:NADH dehydrogenase activity"/>
    <property type="evidence" value="ECO:0007669"/>
    <property type="project" value="TreeGrafter"/>
</dbReference>
<dbReference type="Proteomes" id="UP000323221">
    <property type="component" value="Unassembled WGS sequence"/>
</dbReference>
<accession>A0A5M8QA99</accession>
<dbReference type="AlphaFoldDB" id="A0A5M8QA99"/>
<dbReference type="RefSeq" id="WP_146356528.1">
    <property type="nucleotide sequence ID" value="NZ_VOIR01000014.1"/>
</dbReference>
<evidence type="ECO:0000313" key="9">
    <source>
        <dbReference type="Proteomes" id="UP000323221"/>
    </source>
</evidence>
<dbReference type="PANTHER" id="PTHR42829:SF2">
    <property type="entry name" value="NADH-UBIQUINONE OXIDOREDUCTASE CHAIN 5"/>
    <property type="match status" value="1"/>
</dbReference>
<evidence type="ECO:0000256" key="1">
    <source>
        <dbReference type="ARBA" id="ARBA00004127"/>
    </source>
</evidence>